<dbReference type="PANTHER" id="PTHR35046">
    <property type="entry name" value="ZINC KNUCKLE (CCHC-TYPE) FAMILY PROTEIN"/>
    <property type="match status" value="1"/>
</dbReference>
<accession>A0A1Q3C4W8</accession>
<organism evidence="1 2">
    <name type="scientific">Cephalotus follicularis</name>
    <name type="common">Albany pitcher plant</name>
    <dbReference type="NCBI Taxonomy" id="3775"/>
    <lineage>
        <taxon>Eukaryota</taxon>
        <taxon>Viridiplantae</taxon>
        <taxon>Streptophyta</taxon>
        <taxon>Embryophyta</taxon>
        <taxon>Tracheophyta</taxon>
        <taxon>Spermatophyta</taxon>
        <taxon>Magnoliopsida</taxon>
        <taxon>eudicotyledons</taxon>
        <taxon>Gunneridae</taxon>
        <taxon>Pentapetalae</taxon>
        <taxon>rosids</taxon>
        <taxon>fabids</taxon>
        <taxon>Oxalidales</taxon>
        <taxon>Cephalotaceae</taxon>
        <taxon>Cephalotus</taxon>
    </lineage>
</organism>
<dbReference type="CDD" id="cd00303">
    <property type="entry name" value="retropepsin_like"/>
    <property type="match status" value="1"/>
</dbReference>
<dbReference type="InterPro" id="IPR021109">
    <property type="entry name" value="Peptidase_aspartic_dom_sf"/>
</dbReference>
<name>A0A1Q3C4W8_CEPFO</name>
<keyword evidence="2" id="KW-1185">Reference proteome</keyword>
<comment type="caution">
    <text evidence="1">The sequence shown here is derived from an EMBL/GenBank/DDBJ whole genome shotgun (WGS) entry which is preliminary data.</text>
</comment>
<dbReference type="InParanoid" id="A0A1Q3C4W8"/>
<dbReference type="EMBL" id="BDDD01001344">
    <property type="protein sequence ID" value="GAV75297.1"/>
    <property type="molecule type" value="Genomic_DNA"/>
</dbReference>
<reference evidence="2" key="1">
    <citation type="submission" date="2016-04" db="EMBL/GenBank/DDBJ databases">
        <title>Cephalotus genome sequencing.</title>
        <authorList>
            <person name="Fukushima K."/>
            <person name="Hasebe M."/>
            <person name="Fang X."/>
        </authorList>
    </citation>
    <scope>NUCLEOTIDE SEQUENCE [LARGE SCALE GENOMIC DNA]</scope>
    <source>
        <strain evidence="2">cv. St1</strain>
    </source>
</reference>
<dbReference type="AlphaFoldDB" id="A0A1Q3C4W8"/>
<evidence type="ECO:0000313" key="2">
    <source>
        <dbReference type="Proteomes" id="UP000187406"/>
    </source>
</evidence>
<evidence type="ECO:0008006" key="3">
    <source>
        <dbReference type="Google" id="ProtNLM"/>
    </source>
</evidence>
<dbReference type="PANTHER" id="PTHR35046:SF26">
    <property type="entry name" value="RNA-DIRECTED DNA POLYMERASE"/>
    <property type="match status" value="1"/>
</dbReference>
<gene>
    <name evidence="1" type="ORF">CFOL_v3_18776</name>
</gene>
<dbReference type="Gene3D" id="2.40.70.10">
    <property type="entry name" value="Acid Proteases"/>
    <property type="match status" value="1"/>
</dbReference>
<protein>
    <recommendedName>
        <fullName evidence="3">Asp_protease_2 domain-containing protein</fullName>
    </recommendedName>
</protein>
<dbReference type="OrthoDB" id="407598at2759"/>
<proteinExistence type="predicted"/>
<dbReference type="Proteomes" id="UP000187406">
    <property type="component" value="Unassembled WGS sequence"/>
</dbReference>
<sequence length="153" mass="17504">MLKTSDDQRENIFQSRCSIKGRVCSLIIDSGSCTNITATTIVEKLNLSTTPHPSPYKLQWLNDGNHLKVSQQVLLSFSIGKNYEDEVLWDVIPMDACHLLLGRPLQYHRSVKHDGRKNTYTLKIDEWSILLTPLIPSQIHVTQTLIRKNKVYS</sequence>
<evidence type="ECO:0000313" key="1">
    <source>
        <dbReference type="EMBL" id="GAV75297.1"/>
    </source>
</evidence>